<evidence type="ECO:0000256" key="1">
    <source>
        <dbReference type="ARBA" id="ARBA00006987"/>
    </source>
</evidence>
<evidence type="ECO:0000313" key="3">
    <source>
        <dbReference type="EMBL" id="EFY07509.1"/>
    </source>
</evidence>
<dbReference type="InterPro" id="IPR042100">
    <property type="entry name" value="Bug_dom1"/>
</dbReference>
<comment type="similarity">
    <text evidence="1">Belongs to the UPF0065 (bug) family.</text>
</comment>
<dbReference type="HOGENOM" id="CLU_045683_1_1_6"/>
<evidence type="ECO:0000313" key="4">
    <source>
        <dbReference type="Proteomes" id="UP000018458"/>
    </source>
</evidence>
<dbReference type="EMBL" id="AEVO01000031">
    <property type="protein sequence ID" value="EFY07509.1"/>
    <property type="molecule type" value="Genomic_DNA"/>
</dbReference>
<sequence>MKIKGLIAGLALATMSVMSVGAAQADEYPSRSITMICAWGAGGGSDAVARMIAGIMEKDLGQPIKVVNQTGGGGTIAFSSLSRAKPDGYTIGQVTAELAMNHWQNPAVQITYKDFEPLALVNVDPASVTLSATAPYKTYDEFVEYVKANPGKVRASATAVGGIWHIAMGQWLTALGLPVNAIKWIPTSGAGETYKEMAAGGIDAGFNQLSEGSTMYQAGKAIPVAVMADERDPKYPDVPTLKEKGIDVSIGTWRGFCVPKGTPQDIKDRLNAAIKKAVNDPQFVQFMNDRGFGIQYLEGEDFYKFMEKSDADLGASIEALGLARK</sequence>
<keyword evidence="4" id="KW-1185">Reference proteome</keyword>
<dbReference type="PIRSF" id="PIRSF017082">
    <property type="entry name" value="YflP"/>
    <property type="match status" value="1"/>
</dbReference>
<dbReference type="eggNOG" id="COG3181">
    <property type="taxonomic scope" value="Bacteria"/>
</dbReference>
<evidence type="ECO:0000256" key="2">
    <source>
        <dbReference type="SAM" id="SignalP"/>
    </source>
</evidence>
<feature type="chain" id="PRO_5003227252" evidence="2">
    <location>
        <begin position="26"/>
        <end position="325"/>
    </location>
</feature>
<dbReference type="InterPro" id="IPR005064">
    <property type="entry name" value="BUG"/>
</dbReference>
<reference evidence="3 4" key="1">
    <citation type="submission" date="2011-01" db="EMBL/GenBank/DDBJ databases">
        <authorList>
            <person name="Weinstock G."/>
            <person name="Sodergren E."/>
            <person name="Clifton S."/>
            <person name="Fulton L."/>
            <person name="Fulton B."/>
            <person name="Courtney L."/>
            <person name="Fronick C."/>
            <person name="Harrison M."/>
            <person name="Strong C."/>
            <person name="Farmer C."/>
            <person name="Delahaunty K."/>
            <person name="Markovic C."/>
            <person name="Hall O."/>
            <person name="Minx P."/>
            <person name="Tomlinson C."/>
            <person name="Mitreva M."/>
            <person name="Hou S."/>
            <person name="Chen J."/>
            <person name="Wollam A."/>
            <person name="Pepin K.H."/>
            <person name="Johnson M."/>
            <person name="Bhonagiri V."/>
            <person name="Zhang X."/>
            <person name="Suruliraj S."/>
            <person name="Warren W."/>
            <person name="Chinwalla A."/>
            <person name="Mardis E.R."/>
            <person name="Wilson R.K."/>
        </authorList>
    </citation>
    <scope>NUCLEOTIDE SEQUENCE [LARGE SCALE GENOMIC DNA]</scope>
    <source>
        <strain evidence="4">DSM 22608 / JCM 16073 / KCTC 15190 / YIT 12066</strain>
    </source>
</reference>
<keyword evidence="2" id="KW-0732">Signal</keyword>
<gene>
    <name evidence="3" type="ORF">HMPREF9444_00650</name>
</gene>
<feature type="signal peptide" evidence="2">
    <location>
        <begin position="1"/>
        <end position="25"/>
    </location>
</feature>
<dbReference type="Proteomes" id="UP000018458">
    <property type="component" value="Unassembled WGS sequence"/>
</dbReference>
<organism evidence="3 4">
    <name type="scientific">Succinatimonas hippei (strain DSM 22608 / JCM 16073 / KCTC 15190 / YIT 12066)</name>
    <dbReference type="NCBI Taxonomy" id="762983"/>
    <lineage>
        <taxon>Bacteria</taxon>
        <taxon>Pseudomonadati</taxon>
        <taxon>Pseudomonadota</taxon>
        <taxon>Gammaproteobacteria</taxon>
        <taxon>Aeromonadales</taxon>
        <taxon>Succinivibrionaceae</taxon>
        <taxon>Succinatimonas</taxon>
    </lineage>
</organism>
<accession>E8LIX8</accession>
<comment type="caution">
    <text evidence="3">The sequence shown here is derived from an EMBL/GenBank/DDBJ whole genome shotgun (WGS) entry which is preliminary data.</text>
</comment>
<dbReference type="PANTHER" id="PTHR42928">
    <property type="entry name" value="TRICARBOXYLATE-BINDING PROTEIN"/>
    <property type="match status" value="1"/>
</dbReference>
<name>E8LIX8_SUCHY</name>
<dbReference type="AlphaFoldDB" id="E8LIX8"/>
<dbReference type="STRING" id="762983.HMPREF9444_00650"/>
<dbReference type="Gene3D" id="3.40.190.150">
    <property type="entry name" value="Bordetella uptake gene, domain 1"/>
    <property type="match status" value="1"/>
</dbReference>
<dbReference type="Pfam" id="PF03401">
    <property type="entry name" value="TctC"/>
    <property type="match status" value="1"/>
</dbReference>
<dbReference type="Gene3D" id="3.40.190.10">
    <property type="entry name" value="Periplasmic binding protein-like II"/>
    <property type="match status" value="1"/>
</dbReference>
<dbReference type="RefSeq" id="WP_009142866.1">
    <property type="nucleotide sequence ID" value="NZ_GL830968.1"/>
</dbReference>
<dbReference type="SUPFAM" id="SSF53850">
    <property type="entry name" value="Periplasmic binding protein-like II"/>
    <property type="match status" value="1"/>
</dbReference>
<dbReference type="PANTHER" id="PTHR42928:SF5">
    <property type="entry name" value="BLR1237 PROTEIN"/>
    <property type="match status" value="1"/>
</dbReference>
<dbReference type="OrthoDB" id="9780943at2"/>
<dbReference type="CDD" id="cd07012">
    <property type="entry name" value="PBP2_Bug_TTT"/>
    <property type="match status" value="1"/>
</dbReference>
<protein>
    <submittedName>
        <fullName evidence="3">Uncharacterized protein</fullName>
    </submittedName>
</protein>
<proteinExistence type="inferred from homology"/>